<protein>
    <recommendedName>
        <fullName evidence="12">G-protein coupled receptors family 1 profile domain-containing protein</fullName>
    </recommendedName>
</protein>
<evidence type="ECO:0000259" key="12">
    <source>
        <dbReference type="PROSITE" id="PS50262"/>
    </source>
</evidence>
<dbReference type="GO" id="GO:0004993">
    <property type="term" value="F:G protein-coupled serotonin receptor activity"/>
    <property type="evidence" value="ECO:0007669"/>
    <property type="project" value="UniProtKB-ARBA"/>
</dbReference>
<evidence type="ECO:0000256" key="7">
    <source>
        <dbReference type="ARBA" id="ARBA00023157"/>
    </source>
</evidence>
<evidence type="ECO:0000256" key="10">
    <source>
        <dbReference type="SAM" id="MobiDB-lite"/>
    </source>
</evidence>
<dbReference type="GO" id="GO:0043410">
    <property type="term" value="P:positive regulation of MAPK cascade"/>
    <property type="evidence" value="ECO:0007669"/>
    <property type="project" value="TreeGrafter"/>
</dbReference>
<dbReference type="AlphaFoldDB" id="A0A821DVX3"/>
<feature type="region of interest" description="Disordered" evidence="10">
    <location>
        <begin position="1"/>
        <end position="52"/>
    </location>
</feature>
<evidence type="ECO:0000256" key="2">
    <source>
        <dbReference type="ARBA" id="ARBA00022475"/>
    </source>
</evidence>
<dbReference type="Proteomes" id="UP000663848">
    <property type="component" value="Unassembled WGS sequence"/>
</dbReference>
<evidence type="ECO:0000256" key="9">
    <source>
        <dbReference type="ARBA" id="ARBA00023224"/>
    </source>
</evidence>
<feature type="domain" description="G-protein coupled receptors family 1 profile" evidence="12">
    <location>
        <begin position="1"/>
        <end position="133"/>
    </location>
</feature>
<keyword evidence="8" id="KW-0675">Receptor</keyword>
<dbReference type="GO" id="GO:0071880">
    <property type="term" value="P:adenylate cyclase-activating adrenergic receptor signaling pathway"/>
    <property type="evidence" value="ECO:0007669"/>
    <property type="project" value="TreeGrafter"/>
</dbReference>
<evidence type="ECO:0000256" key="8">
    <source>
        <dbReference type="ARBA" id="ARBA00023170"/>
    </source>
</evidence>
<dbReference type="EMBL" id="CAJOBR010001678">
    <property type="protein sequence ID" value="CAF4627236.1"/>
    <property type="molecule type" value="Genomic_DNA"/>
</dbReference>
<accession>A0A821DVX3</accession>
<evidence type="ECO:0000256" key="3">
    <source>
        <dbReference type="ARBA" id="ARBA00022692"/>
    </source>
</evidence>
<dbReference type="PANTHER" id="PTHR24248">
    <property type="entry name" value="ADRENERGIC RECEPTOR-RELATED G-PROTEIN COUPLED RECEPTOR"/>
    <property type="match status" value="1"/>
</dbReference>
<organism evidence="13 14">
    <name type="scientific">Rotaria socialis</name>
    <dbReference type="NCBI Taxonomy" id="392032"/>
    <lineage>
        <taxon>Eukaryota</taxon>
        <taxon>Metazoa</taxon>
        <taxon>Spiralia</taxon>
        <taxon>Gnathifera</taxon>
        <taxon>Rotifera</taxon>
        <taxon>Eurotatoria</taxon>
        <taxon>Bdelloidea</taxon>
        <taxon>Philodinida</taxon>
        <taxon>Philodinidae</taxon>
        <taxon>Rotaria</taxon>
    </lineage>
</organism>
<sequence>VECNGNGNVKTVPLSKPISSVDNNNSNNNKDDENRRVNHRNQPIRLSNPCNSSRYSQHAVAQFMHERRKACLRRNQKASRMLGILLAVFLICWLPFTIFYPTSIFYPNKLSSELESITFWFGYANSLLNPFLYVYSSRNFRQAIIETLCCHVRLRARQRQRLHYQCRSAPIIIDNKFLIFNSKPTEQNNSSVKKFSSLLNVKSTGAFHDHTNAKNNQQELDAMNKIVDQTDHDLRRALKYANLRHEQLDELEFRSEEMLSKNENLVFGITNYRKTQERDLLWRRLRYIALGAITIGIIILLIILSMTTRRPAPSSQVINVRHFNDGISNKNSNKDVTSTMKLITSYRRRKK</sequence>
<keyword evidence="5" id="KW-0297">G-protein coupled receptor</keyword>
<reference evidence="13" key="1">
    <citation type="submission" date="2021-02" db="EMBL/GenBank/DDBJ databases">
        <authorList>
            <person name="Nowell W R."/>
        </authorList>
    </citation>
    <scope>NUCLEOTIDE SEQUENCE</scope>
</reference>
<dbReference type="GO" id="GO:0005886">
    <property type="term" value="C:plasma membrane"/>
    <property type="evidence" value="ECO:0007669"/>
    <property type="project" value="UniProtKB-SubCell"/>
</dbReference>
<dbReference type="PRINTS" id="PR00237">
    <property type="entry name" value="GPCRRHODOPSN"/>
</dbReference>
<dbReference type="Gene3D" id="1.20.1070.10">
    <property type="entry name" value="Rhodopsin 7-helix transmembrane proteins"/>
    <property type="match status" value="1"/>
</dbReference>
<dbReference type="PANTHER" id="PTHR24248:SF199">
    <property type="entry name" value="IP13425P-RELATED"/>
    <property type="match status" value="1"/>
</dbReference>
<keyword evidence="4 11" id="KW-1133">Transmembrane helix</keyword>
<evidence type="ECO:0000256" key="1">
    <source>
        <dbReference type="ARBA" id="ARBA00004651"/>
    </source>
</evidence>
<evidence type="ECO:0000313" key="13">
    <source>
        <dbReference type="EMBL" id="CAF4627236.1"/>
    </source>
</evidence>
<dbReference type="PROSITE" id="PS50262">
    <property type="entry name" value="G_PROTEIN_RECEP_F1_2"/>
    <property type="match status" value="1"/>
</dbReference>
<comment type="caution">
    <text evidence="13">The sequence shown here is derived from an EMBL/GenBank/DDBJ whole genome shotgun (WGS) entry which is preliminary data.</text>
</comment>
<evidence type="ECO:0000256" key="5">
    <source>
        <dbReference type="ARBA" id="ARBA00023040"/>
    </source>
</evidence>
<name>A0A821DVX3_9BILA</name>
<evidence type="ECO:0000256" key="6">
    <source>
        <dbReference type="ARBA" id="ARBA00023136"/>
    </source>
</evidence>
<feature type="transmembrane region" description="Helical" evidence="11">
    <location>
        <begin position="117"/>
        <end position="135"/>
    </location>
</feature>
<evidence type="ECO:0000256" key="11">
    <source>
        <dbReference type="SAM" id="Phobius"/>
    </source>
</evidence>
<dbReference type="InterPro" id="IPR000276">
    <property type="entry name" value="GPCR_Rhodpsn"/>
</dbReference>
<dbReference type="InterPro" id="IPR017452">
    <property type="entry name" value="GPCR_Rhodpsn_7TM"/>
</dbReference>
<keyword evidence="7" id="KW-1015">Disulfide bond</keyword>
<feature type="compositionally biased region" description="Polar residues" evidence="10">
    <location>
        <begin position="40"/>
        <end position="52"/>
    </location>
</feature>
<keyword evidence="2" id="KW-1003">Cell membrane</keyword>
<gene>
    <name evidence="13" type="ORF">QYT958_LOCUS13243</name>
</gene>
<proteinExistence type="predicted"/>
<keyword evidence="9" id="KW-0807">Transducer</keyword>
<dbReference type="SUPFAM" id="SSF81321">
    <property type="entry name" value="Family A G protein-coupled receptor-like"/>
    <property type="match status" value="1"/>
</dbReference>
<evidence type="ECO:0000256" key="4">
    <source>
        <dbReference type="ARBA" id="ARBA00022989"/>
    </source>
</evidence>
<keyword evidence="3 11" id="KW-0812">Transmembrane</keyword>
<feature type="transmembrane region" description="Helical" evidence="11">
    <location>
        <begin position="287"/>
        <end position="306"/>
    </location>
</feature>
<keyword evidence="6 11" id="KW-0472">Membrane</keyword>
<dbReference type="Pfam" id="PF00001">
    <property type="entry name" value="7tm_1"/>
    <property type="match status" value="1"/>
</dbReference>
<evidence type="ECO:0000313" key="14">
    <source>
        <dbReference type="Proteomes" id="UP000663848"/>
    </source>
</evidence>
<comment type="subcellular location">
    <subcellularLocation>
        <location evidence="1">Cell membrane</location>
        <topology evidence="1">Multi-pass membrane protein</topology>
    </subcellularLocation>
</comment>
<feature type="non-terminal residue" evidence="13">
    <location>
        <position position="1"/>
    </location>
</feature>
<feature type="compositionally biased region" description="Low complexity" evidence="10">
    <location>
        <begin position="19"/>
        <end position="28"/>
    </location>
</feature>
<feature type="transmembrane region" description="Helical" evidence="11">
    <location>
        <begin position="82"/>
        <end position="105"/>
    </location>
</feature>